<feature type="compositionally biased region" description="Polar residues" evidence="1">
    <location>
        <begin position="48"/>
        <end position="62"/>
    </location>
</feature>
<organism evidence="2 3">
    <name type="scientific">Portunus trituberculatus</name>
    <name type="common">Swimming crab</name>
    <name type="synonym">Neptunus trituberculatus</name>
    <dbReference type="NCBI Taxonomy" id="210409"/>
    <lineage>
        <taxon>Eukaryota</taxon>
        <taxon>Metazoa</taxon>
        <taxon>Ecdysozoa</taxon>
        <taxon>Arthropoda</taxon>
        <taxon>Crustacea</taxon>
        <taxon>Multicrustacea</taxon>
        <taxon>Malacostraca</taxon>
        <taxon>Eumalacostraca</taxon>
        <taxon>Eucarida</taxon>
        <taxon>Decapoda</taxon>
        <taxon>Pleocyemata</taxon>
        <taxon>Brachyura</taxon>
        <taxon>Eubrachyura</taxon>
        <taxon>Portunoidea</taxon>
        <taxon>Portunidae</taxon>
        <taxon>Portuninae</taxon>
        <taxon>Portunus</taxon>
    </lineage>
</organism>
<keyword evidence="3" id="KW-1185">Reference proteome</keyword>
<gene>
    <name evidence="2" type="ORF">E2C01_086121</name>
</gene>
<proteinExistence type="predicted"/>
<evidence type="ECO:0000313" key="2">
    <source>
        <dbReference type="EMBL" id="MPC91105.1"/>
    </source>
</evidence>
<accession>A0A5B7J8U2</accession>
<dbReference type="Proteomes" id="UP000324222">
    <property type="component" value="Unassembled WGS sequence"/>
</dbReference>
<reference evidence="2 3" key="1">
    <citation type="submission" date="2019-05" db="EMBL/GenBank/DDBJ databases">
        <title>Another draft genome of Portunus trituberculatus and its Hox gene families provides insights of decapod evolution.</title>
        <authorList>
            <person name="Jeong J.-H."/>
            <person name="Song I."/>
            <person name="Kim S."/>
            <person name="Choi T."/>
            <person name="Kim D."/>
            <person name="Ryu S."/>
            <person name="Kim W."/>
        </authorList>
    </citation>
    <scope>NUCLEOTIDE SEQUENCE [LARGE SCALE GENOMIC DNA]</scope>
    <source>
        <tissue evidence="2">Muscle</tissue>
    </source>
</reference>
<name>A0A5B7J8U2_PORTR</name>
<evidence type="ECO:0000256" key="1">
    <source>
        <dbReference type="SAM" id="MobiDB-lite"/>
    </source>
</evidence>
<sequence length="75" mass="8569">MIIYSLLFLRDHVFNLTAISASRYQEQGSLTHHPPTSPRFPPIHIISHQPSHNKPRSSTLHHPTTIHKARPSPFS</sequence>
<protein>
    <submittedName>
        <fullName evidence="2">Uncharacterized protein</fullName>
    </submittedName>
</protein>
<dbReference type="AlphaFoldDB" id="A0A5B7J8U2"/>
<comment type="caution">
    <text evidence="2">The sequence shown here is derived from an EMBL/GenBank/DDBJ whole genome shotgun (WGS) entry which is preliminary data.</text>
</comment>
<feature type="region of interest" description="Disordered" evidence="1">
    <location>
        <begin position="25"/>
        <end position="75"/>
    </location>
</feature>
<feature type="compositionally biased region" description="Basic residues" evidence="1">
    <location>
        <begin position="64"/>
        <end position="75"/>
    </location>
</feature>
<dbReference type="EMBL" id="VSRR010086605">
    <property type="protein sequence ID" value="MPC91105.1"/>
    <property type="molecule type" value="Genomic_DNA"/>
</dbReference>
<evidence type="ECO:0000313" key="3">
    <source>
        <dbReference type="Proteomes" id="UP000324222"/>
    </source>
</evidence>